<reference evidence="27 28" key="1">
    <citation type="submission" date="2018-10" db="EMBL/GenBank/DDBJ databases">
        <title>Improved assembly of the deer mouse Peromyscus maniculatus genome.</title>
        <authorList>
            <person name="Lassance J.-M."/>
            <person name="Hoekstra H.E."/>
        </authorList>
    </citation>
    <scope>NUCLEOTIDE SEQUENCE [LARGE SCALE GENOMIC DNA]</scope>
</reference>
<dbReference type="GO" id="GO:0045071">
    <property type="term" value="P:negative regulation of viral genome replication"/>
    <property type="evidence" value="ECO:0007669"/>
    <property type="project" value="Ensembl"/>
</dbReference>
<feature type="transmembrane region" description="Helical" evidence="26">
    <location>
        <begin position="153"/>
        <end position="171"/>
    </location>
</feature>
<organism evidence="27 28">
    <name type="scientific">Peromyscus maniculatus bairdii</name>
    <name type="common">Prairie deer mouse</name>
    <dbReference type="NCBI Taxonomy" id="230844"/>
    <lineage>
        <taxon>Eukaryota</taxon>
        <taxon>Metazoa</taxon>
        <taxon>Chordata</taxon>
        <taxon>Craniata</taxon>
        <taxon>Vertebrata</taxon>
        <taxon>Euteleostomi</taxon>
        <taxon>Mammalia</taxon>
        <taxon>Eutheria</taxon>
        <taxon>Euarchontoglires</taxon>
        <taxon>Glires</taxon>
        <taxon>Rodentia</taxon>
        <taxon>Myomorpha</taxon>
        <taxon>Muroidea</taxon>
        <taxon>Cricetidae</taxon>
        <taxon>Neotominae</taxon>
        <taxon>Peromyscus</taxon>
    </lineage>
</organism>
<evidence type="ECO:0000256" key="5">
    <source>
        <dbReference type="ARBA" id="ARBA00004601"/>
    </source>
</evidence>
<keyword evidence="20" id="KW-1015">Disulfide bond</keyword>
<comment type="subunit">
    <text evidence="23">Parallel homodimer; disulfide-linked. May form homotetramers under reducing conditions. Isoform 1 and isoform 2 form homodimers and also heterodimers with each other. Dimerization is essential for its antiviral activity. Interacts (via cytoplasmic domain) with ARHGAP44. Interacts with MMP14 (via C-terminal cytoplasmic tail). Interacts with LILRA4/ILT7. Interacts with RNF115.</text>
</comment>
<evidence type="ECO:0000256" key="19">
    <source>
        <dbReference type="ARBA" id="ARBA00023136"/>
    </source>
</evidence>
<evidence type="ECO:0000256" key="21">
    <source>
        <dbReference type="ARBA" id="ARBA00023180"/>
    </source>
</evidence>
<keyword evidence="12 26" id="KW-0812">Transmembrane</keyword>
<keyword evidence="10" id="KW-0399">Innate immunity</keyword>
<keyword evidence="13" id="KW-0967">Endosome</keyword>
<reference evidence="27" key="2">
    <citation type="submission" date="2025-08" db="UniProtKB">
        <authorList>
            <consortium name="Ensembl"/>
        </authorList>
    </citation>
    <scope>IDENTIFICATION</scope>
</reference>
<evidence type="ECO:0000256" key="25">
    <source>
        <dbReference type="SAM" id="Coils"/>
    </source>
</evidence>
<dbReference type="FunFam" id="1.20.5.1700:FF:000006">
    <property type="entry name" value="Bone marrow stromal antigen 2"/>
    <property type="match status" value="1"/>
</dbReference>
<gene>
    <name evidence="27" type="primary">Bst2</name>
</gene>
<evidence type="ECO:0000256" key="14">
    <source>
        <dbReference type="ARBA" id="ARBA00022859"/>
    </source>
</evidence>
<dbReference type="InterPro" id="IPR024886">
    <property type="entry name" value="BST2"/>
</dbReference>
<dbReference type="GO" id="GO:0035456">
    <property type="term" value="P:response to interferon-beta"/>
    <property type="evidence" value="ECO:0007669"/>
    <property type="project" value="Ensembl"/>
</dbReference>
<evidence type="ECO:0000256" key="2">
    <source>
        <dbReference type="ARBA" id="ARBA00004285"/>
    </source>
</evidence>
<evidence type="ECO:0000256" key="15">
    <source>
        <dbReference type="ARBA" id="ARBA00022968"/>
    </source>
</evidence>
<dbReference type="PANTHER" id="PTHR15190">
    <property type="entry name" value="BONE MARROW STROMAL ANTIGEN 2"/>
    <property type="match status" value="1"/>
</dbReference>
<evidence type="ECO:0000256" key="24">
    <source>
        <dbReference type="ARBA" id="ARBA00073332"/>
    </source>
</evidence>
<evidence type="ECO:0000256" key="3">
    <source>
        <dbReference type="ARBA" id="ARBA00004401"/>
    </source>
</evidence>
<dbReference type="GO" id="GO:0035455">
    <property type="term" value="P:response to interferon-alpha"/>
    <property type="evidence" value="ECO:0007669"/>
    <property type="project" value="Ensembl"/>
</dbReference>
<evidence type="ECO:0000256" key="1">
    <source>
        <dbReference type="ARBA" id="ARBA00004221"/>
    </source>
</evidence>
<dbReference type="RefSeq" id="XP_006995988.1">
    <property type="nucleotide sequence ID" value="XM_006995926.4"/>
</dbReference>
<evidence type="ECO:0000256" key="22">
    <source>
        <dbReference type="ARBA" id="ARBA00023288"/>
    </source>
</evidence>
<feature type="coiled-coil region" evidence="25">
    <location>
        <begin position="104"/>
        <end position="141"/>
    </location>
</feature>
<dbReference type="GO" id="GO:0034341">
    <property type="term" value="P:response to type II interferon"/>
    <property type="evidence" value="ECO:0007669"/>
    <property type="project" value="Ensembl"/>
</dbReference>
<dbReference type="Pfam" id="PF16716">
    <property type="entry name" value="BST2"/>
    <property type="match status" value="1"/>
</dbReference>
<keyword evidence="16 26" id="KW-1133">Transmembrane helix</keyword>
<evidence type="ECO:0000256" key="9">
    <source>
        <dbReference type="ARBA" id="ARBA00022490"/>
    </source>
</evidence>
<dbReference type="PANTHER" id="PTHR15190:SF1">
    <property type="entry name" value="BONE MARROW STROMAL ANTIGEN 2"/>
    <property type="match status" value="1"/>
</dbReference>
<dbReference type="Ensembl" id="ENSPEMT00000014364.2">
    <property type="protein sequence ID" value="ENSPEMP00000010189.1"/>
    <property type="gene ID" value="ENSPEMG00000011254.2"/>
</dbReference>
<keyword evidence="22" id="KW-0449">Lipoprotein</keyword>
<evidence type="ECO:0000256" key="8">
    <source>
        <dbReference type="ARBA" id="ARBA00022475"/>
    </source>
</evidence>
<dbReference type="GO" id="GO:0005794">
    <property type="term" value="C:Golgi apparatus"/>
    <property type="evidence" value="ECO:0007669"/>
    <property type="project" value="UniProtKB-SubCell"/>
</dbReference>
<reference evidence="27" key="3">
    <citation type="submission" date="2025-09" db="UniProtKB">
        <authorList>
            <consortium name="Ensembl"/>
        </authorList>
    </citation>
    <scope>IDENTIFICATION</scope>
</reference>
<evidence type="ECO:0000256" key="20">
    <source>
        <dbReference type="ARBA" id="ARBA00023157"/>
    </source>
</evidence>
<keyword evidence="9" id="KW-0963">Cytoplasm</keyword>
<dbReference type="Gene3D" id="1.20.5.1700">
    <property type="match status" value="1"/>
</dbReference>
<evidence type="ECO:0000256" key="6">
    <source>
        <dbReference type="ARBA" id="ARBA00004603"/>
    </source>
</evidence>
<evidence type="ECO:0000256" key="23">
    <source>
        <dbReference type="ARBA" id="ARBA00066143"/>
    </source>
</evidence>
<keyword evidence="19 26" id="KW-0472">Membrane</keyword>
<keyword evidence="11" id="KW-0336">GPI-anchor</keyword>
<dbReference type="GO" id="GO:0005770">
    <property type="term" value="C:late endosome"/>
    <property type="evidence" value="ECO:0007669"/>
    <property type="project" value="UniProtKB-SubCell"/>
</dbReference>
<keyword evidence="14" id="KW-0391">Immunity</keyword>
<comment type="subcellular location">
    <subcellularLocation>
        <location evidence="1">Apical cell membrane</location>
    </subcellularLocation>
    <subcellularLocation>
        <location evidence="7">Cell membrane</location>
        <topology evidence="7">Lipid-anchor</topology>
        <topology evidence="7">GPI-anchor</topology>
    </subcellularLocation>
    <subcellularLocation>
        <location evidence="3">Cell membrane</location>
        <topology evidence="3">Single-pass type II membrane protein</topology>
    </subcellularLocation>
    <subcellularLocation>
        <location evidence="4">Cytoplasm</location>
    </subcellularLocation>
    <subcellularLocation>
        <location evidence="5">Golgi apparatus</location>
        <location evidence="5">trans-Golgi network</location>
    </subcellularLocation>
    <subcellularLocation>
        <location evidence="6">Late endosome</location>
    </subcellularLocation>
    <subcellularLocation>
        <location evidence="2">Membrane raft</location>
    </subcellularLocation>
</comment>
<dbReference type="OrthoDB" id="9635065at2759"/>
<evidence type="ECO:0000256" key="26">
    <source>
        <dbReference type="SAM" id="Phobius"/>
    </source>
</evidence>
<name>A0A6I9M4F1_PERMB</name>
<evidence type="ECO:0000256" key="16">
    <source>
        <dbReference type="ARBA" id="ARBA00022989"/>
    </source>
</evidence>
<dbReference type="CTD" id="684"/>
<dbReference type="GO" id="GO:0045121">
    <property type="term" value="C:membrane raft"/>
    <property type="evidence" value="ECO:0007669"/>
    <property type="project" value="UniProtKB-SubCell"/>
</dbReference>
<keyword evidence="17" id="KW-0333">Golgi apparatus</keyword>
<evidence type="ECO:0000256" key="11">
    <source>
        <dbReference type="ARBA" id="ARBA00022622"/>
    </source>
</evidence>
<evidence type="ECO:0000256" key="4">
    <source>
        <dbReference type="ARBA" id="ARBA00004496"/>
    </source>
</evidence>
<accession>A0A6I9M4F1</accession>
<evidence type="ECO:0000256" key="12">
    <source>
        <dbReference type="ARBA" id="ARBA00022692"/>
    </source>
</evidence>
<evidence type="ECO:0000256" key="13">
    <source>
        <dbReference type="ARBA" id="ARBA00022753"/>
    </source>
</evidence>
<evidence type="ECO:0000256" key="17">
    <source>
        <dbReference type="ARBA" id="ARBA00023034"/>
    </source>
</evidence>
<evidence type="ECO:0000256" key="10">
    <source>
        <dbReference type="ARBA" id="ARBA00022588"/>
    </source>
</evidence>
<dbReference type="GO" id="GO:0051607">
    <property type="term" value="P:defense response to virus"/>
    <property type="evidence" value="ECO:0007669"/>
    <property type="project" value="InterPro"/>
</dbReference>
<proteinExistence type="predicted"/>
<keyword evidence="15" id="KW-0735">Signal-anchor</keyword>
<dbReference type="GO" id="GO:1901253">
    <property type="term" value="P:negative regulation of intracellular transport of viral material"/>
    <property type="evidence" value="ECO:0007669"/>
    <property type="project" value="Ensembl"/>
</dbReference>
<protein>
    <recommendedName>
        <fullName evidence="24">Bone marrow stromal antigen 2</fullName>
    </recommendedName>
</protein>
<dbReference type="GO" id="GO:0008191">
    <property type="term" value="F:metalloendopeptidase inhibitor activity"/>
    <property type="evidence" value="ECO:0007669"/>
    <property type="project" value="TreeGrafter"/>
</dbReference>
<evidence type="ECO:0000313" key="27">
    <source>
        <dbReference type="Ensembl" id="ENSPEMP00000010189.1"/>
    </source>
</evidence>
<dbReference type="GO" id="GO:0009986">
    <property type="term" value="C:cell surface"/>
    <property type="evidence" value="ECO:0007669"/>
    <property type="project" value="Ensembl"/>
</dbReference>
<dbReference type="GeneID" id="102927092"/>
<dbReference type="AlphaFoldDB" id="A0A6I9M4F1"/>
<keyword evidence="18 25" id="KW-0175">Coiled coil</keyword>
<dbReference type="GO" id="GO:0098552">
    <property type="term" value="C:side of membrane"/>
    <property type="evidence" value="ECO:0007669"/>
    <property type="project" value="UniProtKB-KW"/>
</dbReference>
<keyword evidence="28" id="KW-1185">Reference proteome</keyword>
<sequence>MAPTFYHYLPAPMDEKWQEQGRGLRPRYLVAAALVVLFQAALVTLLIYFAVRANSEACRDGLRAQDECRNITHLLQRQLTRAQDGLLQAETQANTCNRTVVTLQDSLEKQVSQVREQQARIQELESKVMTLNQELEKLRTAEEASRTSQKNSASSVVLSSLLMFTVMLILLF</sequence>
<keyword evidence="8" id="KW-1003">Cell membrane</keyword>
<keyword evidence="21" id="KW-0325">Glycoprotein</keyword>
<feature type="transmembrane region" description="Helical" evidence="26">
    <location>
        <begin position="28"/>
        <end position="51"/>
    </location>
</feature>
<dbReference type="Proteomes" id="UP000694547">
    <property type="component" value="Chromosome 17"/>
</dbReference>
<dbReference type="GeneTree" id="ENSGT00390000013782"/>
<dbReference type="GO" id="GO:0016324">
    <property type="term" value="C:apical plasma membrane"/>
    <property type="evidence" value="ECO:0007669"/>
    <property type="project" value="UniProtKB-SubCell"/>
</dbReference>
<evidence type="ECO:0000256" key="18">
    <source>
        <dbReference type="ARBA" id="ARBA00023054"/>
    </source>
</evidence>
<evidence type="ECO:0000256" key="7">
    <source>
        <dbReference type="ARBA" id="ARBA00004609"/>
    </source>
</evidence>
<evidence type="ECO:0000313" key="28">
    <source>
        <dbReference type="Proteomes" id="UP000694547"/>
    </source>
</evidence>